<dbReference type="PIRSF" id="PIRSF033091">
    <property type="entry name" value="Pesterase_YhaO"/>
    <property type="match status" value="1"/>
</dbReference>
<dbReference type="EMBL" id="JBHLZY010000022">
    <property type="protein sequence ID" value="MFB9770011.1"/>
    <property type="molecule type" value="Genomic_DNA"/>
</dbReference>
<dbReference type="InterPro" id="IPR014576">
    <property type="entry name" value="Pesterase_YhaO"/>
</dbReference>
<dbReference type="SUPFAM" id="SSF56300">
    <property type="entry name" value="Metallo-dependent phosphatases"/>
    <property type="match status" value="1"/>
</dbReference>
<dbReference type="InterPro" id="IPR004843">
    <property type="entry name" value="Calcineurin-like_PHP"/>
</dbReference>
<sequence length="404" mass="44431">MKFIHAADLHLDTPFQGVSGLSADWQQRLLTAPTRALSHLVDTALAEQVDFVLLVGDLFDQQGQSVQAQAALMRALTRLNAAQIPVLLSFGNHDYQPDLNRWHFPANVHVFGPQVTTVTLTTADQTRVAVSGFSYAQRWVATPMVAQYPARSSAVDYQIGMLHGQSGAAGDHYAPFNVGELLAKHYDYWALGHIHHRQSLNQQPPIVYPGNPQGRNRSESGPKGCLVVTSRDNQLVPRFQALTTLTWRDWTAPLTGELSRRELLEQLTAQLNAAYPSDAQLVTVTLPADLKLDDATTLALDQGALLHQLSERATDHWWPVALNQAQAADTATPLFGLDQATWQAAGKQVVTASAVAELAGHLLDEDFLSRALLEDLDAQQWQARVLRLLQDQYHLTTGGPQDVD</sequence>
<dbReference type="InterPro" id="IPR029052">
    <property type="entry name" value="Metallo-depent_PP-like"/>
</dbReference>
<evidence type="ECO:0000256" key="1">
    <source>
        <dbReference type="ARBA" id="ARBA00022801"/>
    </source>
</evidence>
<dbReference type="Proteomes" id="UP001589691">
    <property type="component" value="Unassembled WGS sequence"/>
</dbReference>
<feature type="domain" description="Calcineurin-like phosphoesterase" evidence="2">
    <location>
        <begin position="1"/>
        <end position="196"/>
    </location>
</feature>
<dbReference type="GO" id="GO:0004527">
    <property type="term" value="F:exonuclease activity"/>
    <property type="evidence" value="ECO:0007669"/>
    <property type="project" value="UniProtKB-KW"/>
</dbReference>
<protein>
    <submittedName>
        <fullName evidence="3">Exonuclease SbcCD subunit D</fullName>
    </submittedName>
</protein>
<reference evidence="3 4" key="1">
    <citation type="submission" date="2024-09" db="EMBL/GenBank/DDBJ databases">
        <authorList>
            <person name="Sun Q."/>
            <person name="Mori K."/>
        </authorList>
    </citation>
    <scope>NUCLEOTIDE SEQUENCE [LARGE SCALE GENOMIC DNA]</scope>
    <source>
        <strain evidence="3 4">TBRC 4576</strain>
    </source>
</reference>
<dbReference type="RefSeq" id="WP_137641700.1">
    <property type="nucleotide sequence ID" value="NZ_BJEA01000002.1"/>
</dbReference>
<evidence type="ECO:0000313" key="3">
    <source>
        <dbReference type="EMBL" id="MFB9770011.1"/>
    </source>
</evidence>
<dbReference type="InterPro" id="IPR041796">
    <property type="entry name" value="Mre11_N"/>
</dbReference>
<keyword evidence="4" id="KW-1185">Reference proteome</keyword>
<dbReference type="CDD" id="cd00840">
    <property type="entry name" value="MPP_Mre11_N"/>
    <property type="match status" value="1"/>
</dbReference>
<evidence type="ECO:0000259" key="2">
    <source>
        <dbReference type="Pfam" id="PF00149"/>
    </source>
</evidence>
<keyword evidence="3" id="KW-0540">Nuclease</keyword>
<name>A0ABV5WWH0_9LACO</name>
<keyword evidence="3" id="KW-0269">Exonuclease</keyword>
<evidence type="ECO:0000313" key="4">
    <source>
        <dbReference type="Proteomes" id="UP001589691"/>
    </source>
</evidence>
<comment type="caution">
    <text evidence="3">The sequence shown here is derived from an EMBL/GenBank/DDBJ whole genome shotgun (WGS) entry which is preliminary data.</text>
</comment>
<gene>
    <name evidence="3" type="ORF">ACFFLI_09080</name>
</gene>
<dbReference type="Pfam" id="PF00149">
    <property type="entry name" value="Metallophos"/>
    <property type="match status" value="1"/>
</dbReference>
<dbReference type="PANTHER" id="PTHR30337">
    <property type="entry name" value="COMPONENT OF ATP-DEPENDENT DSDNA EXONUCLEASE"/>
    <property type="match status" value="1"/>
</dbReference>
<proteinExistence type="predicted"/>
<dbReference type="InterPro" id="IPR050535">
    <property type="entry name" value="DNA_Repair-Maintenance_Comp"/>
</dbReference>
<organism evidence="3 4">
    <name type="scientific">Lactiplantibacillus modestisalitolerans</name>
    <dbReference type="NCBI Taxonomy" id="1457219"/>
    <lineage>
        <taxon>Bacteria</taxon>
        <taxon>Bacillati</taxon>
        <taxon>Bacillota</taxon>
        <taxon>Bacilli</taxon>
        <taxon>Lactobacillales</taxon>
        <taxon>Lactobacillaceae</taxon>
        <taxon>Lactiplantibacillus</taxon>
    </lineage>
</organism>
<accession>A0ABV5WWH0</accession>
<dbReference type="PANTHER" id="PTHR30337:SF7">
    <property type="entry name" value="PHOSPHOESTERASE"/>
    <property type="match status" value="1"/>
</dbReference>
<dbReference type="Gene3D" id="3.60.21.10">
    <property type="match status" value="1"/>
</dbReference>
<keyword evidence="1" id="KW-0378">Hydrolase</keyword>